<accession>A0AAW0LBW2</accession>
<dbReference type="Proteomes" id="UP000237347">
    <property type="component" value="Unassembled WGS sequence"/>
</dbReference>
<dbReference type="AlphaFoldDB" id="A0AAW0LBW2"/>
<name>A0AAW0LBW2_QUESU</name>
<evidence type="ECO:0000313" key="1">
    <source>
        <dbReference type="EMBL" id="KAK7849009.1"/>
    </source>
</evidence>
<sequence>MAIVERSIPQLGGFEIGWKFQHEGDIAWPIFGRMLLQIKKPSCGRLSITSSTAKSMVQLKKMSVSECERIVEERGGEASEVITFAQLTFLKLDCLPKLTSFCLGSHSFEFPSLEEVKAFYHGPLWTPELERVQSTKEDEWHWKTALNTNTLALKGQIIIPTHNSFVEKG</sequence>
<gene>
    <name evidence="1" type="ORF">CFP56_003912</name>
</gene>
<keyword evidence="2" id="KW-1185">Reference proteome</keyword>
<comment type="caution">
    <text evidence="1">The sequence shown here is derived from an EMBL/GenBank/DDBJ whole genome shotgun (WGS) entry which is preliminary data.</text>
</comment>
<organism evidence="1 2">
    <name type="scientific">Quercus suber</name>
    <name type="common">Cork oak</name>
    <dbReference type="NCBI Taxonomy" id="58331"/>
    <lineage>
        <taxon>Eukaryota</taxon>
        <taxon>Viridiplantae</taxon>
        <taxon>Streptophyta</taxon>
        <taxon>Embryophyta</taxon>
        <taxon>Tracheophyta</taxon>
        <taxon>Spermatophyta</taxon>
        <taxon>Magnoliopsida</taxon>
        <taxon>eudicotyledons</taxon>
        <taxon>Gunneridae</taxon>
        <taxon>Pentapetalae</taxon>
        <taxon>rosids</taxon>
        <taxon>fabids</taxon>
        <taxon>Fagales</taxon>
        <taxon>Fagaceae</taxon>
        <taxon>Quercus</taxon>
    </lineage>
</organism>
<evidence type="ECO:0000313" key="2">
    <source>
        <dbReference type="Proteomes" id="UP000237347"/>
    </source>
</evidence>
<proteinExistence type="predicted"/>
<dbReference type="EMBL" id="PKMF04000119">
    <property type="protein sequence ID" value="KAK7849009.1"/>
    <property type="molecule type" value="Genomic_DNA"/>
</dbReference>
<protein>
    <submittedName>
        <fullName evidence="1">Uncharacterized protein</fullName>
    </submittedName>
</protein>
<reference evidence="1 2" key="1">
    <citation type="journal article" date="2018" name="Sci. Data">
        <title>The draft genome sequence of cork oak.</title>
        <authorList>
            <person name="Ramos A.M."/>
            <person name="Usie A."/>
            <person name="Barbosa P."/>
            <person name="Barros P.M."/>
            <person name="Capote T."/>
            <person name="Chaves I."/>
            <person name="Simoes F."/>
            <person name="Abreu I."/>
            <person name="Carrasquinho I."/>
            <person name="Faro C."/>
            <person name="Guimaraes J.B."/>
            <person name="Mendonca D."/>
            <person name="Nobrega F."/>
            <person name="Rodrigues L."/>
            <person name="Saibo N.J.M."/>
            <person name="Varela M.C."/>
            <person name="Egas C."/>
            <person name="Matos J."/>
            <person name="Miguel C.M."/>
            <person name="Oliveira M.M."/>
            <person name="Ricardo C.P."/>
            <person name="Goncalves S."/>
        </authorList>
    </citation>
    <scope>NUCLEOTIDE SEQUENCE [LARGE SCALE GENOMIC DNA]</scope>
    <source>
        <strain evidence="2">cv. HL8</strain>
    </source>
</reference>